<proteinExistence type="inferred from homology"/>
<evidence type="ECO:0000256" key="1">
    <source>
        <dbReference type="ARBA" id="ARBA00004651"/>
    </source>
</evidence>
<dbReference type="Pfam" id="PF04239">
    <property type="entry name" value="DUF421"/>
    <property type="match status" value="1"/>
</dbReference>
<dbReference type="GO" id="GO:0005886">
    <property type="term" value="C:plasma membrane"/>
    <property type="evidence" value="ECO:0007669"/>
    <property type="project" value="UniProtKB-SubCell"/>
</dbReference>
<keyword evidence="6 7" id="KW-0472">Membrane</keyword>
<organism evidence="9 10">
    <name type="scientific">Frateuria terrea</name>
    <dbReference type="NCBI Taxonomy" id="529704"/>
    <lineage>
        <taxon>Bacteria</taxon>
        <taxon>Pseudomonadati</taxon>
        <taxon>Pseudomonadota</taxon>
        <taxon>Gammaproteobacteria</taxon>
        <taxon>Lysobacterales</taxon>
        <taxon>Rhodanobacteraceae</taxon>
        <taxon>Frateuria</taxon>
    </lineage>
</organism>
<evidence type="ECO:0000313" key="9">
    <source>
        <dbReference type="EMBL" id="SEI65619.1"/>
    </source>
</evidence>
<dbReference type="PANTHER" id="PTHR34582">
    <property type="entry name" value="UPF0702 TRANSMEMBRANE PROTEIN YCAP"/>
    <property type="match status" value="1"/>
</dbReference>
<comment type="similarity">
    <text evidence="2">Belongs to the UPF0702 family.</text>
</comment>
<dbReference type="RefSeq" id="WP_091334987.1">
    <property type="nucleotide sequence ID" value="NZ_FNYC01000002.1"/>
</dbReference>
<dbReference type="Gene3D" id="3.30.240.20">
    <property type="entry name" value="bsu07140 like domains"/>
    <property type="match status" value="1"/>
</dbReference>
<reference evidence="9 10" key="1">
    <citation type="submission" date="2016-10" db="EMBL/GenBank/DDBJ databases">
        <authorList>
            <person name="de Groot N.N."/>
        </authorList>
    </citation>
    <scope>NUCLEOTIDE SEQUENCE [LARGE SCALE GENOMIC DNA]</scope>
    <source>
        <strain evidence="9 10">DSM 26515</strain>
    </source>
</reference>
<dbReference type="STRING" id="529704.SAMN02927913_1267"/>
<dbReference type="PANTHER" id="PTHR34582:SF6">
    <property type="entry name" value="UPF0702 TRANSMEMBRANE PROTEIN YCAP"/>
    <property type="match status" value="1"/>
</dbReference>
<name>A0A1H6SCM8_9GAMM</name>
<dbReference type="OrthoDB" id="9793799at2"/>
<evidence type="ECO:0000256" key="6">
    <source>
        <dbReference type="ARBA" id="ARBA00023136"/>
    </source>
</evidence>
<evidence type="ECO:0000256" key="5">
    <source>
        <dbReference type="ARBA" id="ARBA00022989"/>
    </source>
</evidence>
<dbReference type="InterPro" id="IPR023090">
    <property type="entry name" value="UPF0702_alpha/beta_dom_sf"/>
</dbReference>
<evidence type="ECO:0000259" key="8">
    <source>
        <dbReference type="Pfam" id="PF04239"/>
    </source>
</evidence>
<evidence type="ECO:0000256" key="3">
    <source>
        <dbReference type="ARBA" id="ARBA00022475"/>
    </source>
</evidence>
<evidence type="ECO:0000256" key="7">
    <source>
        <dbReference type="SAM" id="Phobius"/>
    </source>
</evidence>
<evidence type="ECO:0000313" key="10">
    <source>
        <dbReference type="Proteomes" id="UP000199420"/>
    </source>
</evidence>
<feature type="domain" description="YetF C-terminal" evidence="8">
    <location>
        <begin position="85"/>
        <end position="152"/>
    </location>
</feature>
<keyword evidence="10" id="KW-1185">Reference proteome</keyword>
<protein>
    <recommendedName>
        <fullName evidence="8">YetF C-terminal domain-containing protein</fullName>
    </recommendedName>
</protein>
<dbReference type="AlphaFoldDB" id="A0A1H6SCM8"/>
<comment type="subcellular location">
    <subcellularLocation>
        <location evidence="1">Cell membrane</location>
        <topology evidence="1">Multi-pass membrane protein</topology>
    </subcellularLocation>
</comment>
<keyword evidence="5 7" id="KW-1133">Transmembrane helix</keyword>
<gene>
    <name evidence="9" type="ORF">SAMN04487997_1352</name>
</gene>
<evidence type="ECO:0000256" key="4">
    <source>
        <dbReference type="ARBA" id="ARBA00022692"/>
    </source>
</evidence>
<keyword evidence="3" id="KW-1003">Cell membrane</keyword>
<dbReference type="InterPro" id="IPR007353">
    <property type="entry name" value="DUF421"/>
</dbReference>
<accession>A0A1H6SCM8</accession>
<feature type="transmembrane region" description="Helical" evidence="7">
    <location>
        <begin position="6"/>
        <end position="25"/>
    </location>
</feature>
<sequence>MHLSDPWWVYVLRGAGVYLCLLIVLRLIGKRAFGDMTTFDIVVLMLVGSTLRIAITGEDKSPLSAVIGVIPIFLLDKAMGWACARWPWLERVVEGKDSLLARGGQILDGALRRHDMSEAAFRRALREKGVRDIGDAAEVRLEANGKVSVLKVARRE</sequence>
<keyword evidence="4 7" id="KW-0812">Transmembrane</keyword>
<evidence type="ECO:0000256" key="2">
    <source>
        <dbReference type="ARBA" id="ARBA00006448"/>
    </source>
</evidence>
<dbReference type="Proteomes" id="UP000199420">
    <property type="component" value="Unassembled WGS sequence"/>
</dbReference>
<dbReference type="EMBL" id="FNYC01000002">
    <property type="protein sequence ID" value="SEI65619.1"/>
    <property type="molecule type" value="Genomic_DNA"/>
</dbReference>